<evidence type="ECO:0000256" key="5">
    <source>
        <dbReference type="ARBA" id="ARBA00022679"/>
    </source>
</evidence>
<keyword evidence="5 10" id="KW-0808">Transferase</keyword>
<dbReference type="PANTHER" id="PTHR12413:SF1">
    <property type="entry name" value="DOLICHYL PYROPHOSPHATE MAN9GLCNAC2 ALPHA-1,3-GLUCOSYLTRANSFERASE"/>
    <property type="match status" value="1"/>
</dbReference>
<comment type="pathway">
    <text evidence="2 10">Protein modification; protein glycosylation.</text>
</comment>
<evidence type="ECO:0000256" key="9">
    <source>
        <dbReference type="ARBA" id="ARBA00023136"/>
    </source>
</evidence>
<dbReference type="PANTHER" id="PTHR12413">
    <property type="entry name" value="DOLICHYL GLYCOSYLTRANSFERASE"/>
    <property type="match status" value="1"/>
</dbReference>
<keyword evidence="9 10" id="KW-0472">Membrane</keyword>
<keyword evidence="4 10" id="KW-0328">Glycosyltransferase</keyword>
<dbReference type="EC" id="2.4.1.-" evidence="10"/>
<keyword evidence="12" id="KW-1185">Reference proteome</keyword>
<dbReference type="GO" id="GO:0042281">
    <property type="term" value="F:dolichyl pyrophosphate Man9GlcNAc2 alpha-1,3-glucosyltransferase activity"/>
    <property type="evidence" value="ECO:0007669"/>
    <property type="project" value="TreeGrafter"/>
</dbReference>
<organism evidence="11 12">
    <name type="scientific">Galdieria partita</name>
    <dbReference type="NCBI Taxonomy" id="83374"/>
    <lineage>
        <taxon>Eukaryota</taxon>
        <taxon>Rhodophyta</taxon>
        <taxon>Bangiophyceae</taxon>
        <taxon>Galdieriales</taxon>
        <taxon>Galdieriaceae</taxon>
        <taxon>Galdieria</taxon>
    </lineage>
</organism>
<comment type="similarity">
    <text evidence="3 10">Belongs to the ALG6/ALG8 glucosyltransferase family.</text>
</comment>
<proteinExistence type="inferred from homology"/>
<feature type="transmembrane region" description="Helical" evidence="10">
    <location>
        <begin position="187"/>
        <end position="211"/>
    </location>
</feature>
<dbReference type="InterPro" id="IPR004856">
    <property type="entry name" value="Glyco_trans_ALG6/ALG8"/>
</dbReference>
<evidence type="ECO:0000256" key="10">
    <source>
        <dbReference type="RuleBase" id="RU363110"/>
    </source>
</evidence>
<evidence type="ECO:0000256" key="1">
    <source>
        <dbReference type="ARBA" id="ARBA00004477"/>
    </source>
</evidence>
<evidence type="ECO:0000256" key="8">
    <source>
        <dbReference type="ARBA" id="ARBA00022989"/>
    </source>
</evidence>
<evidence type="ECO:0000256" key="6">
    <source>
        <dbReference type="ARBA" id="ARBA00022692"/>
    </source>
</evidence>
<keyword evidence="8 10" id="KW-1133">Transmembrane helix</keyword>
<feature type="transmembrane region" description="Helical" evidence="10">
    <location>
        <begin position="375"/>
        <end position="395"/>
    </location>
</feature>
<gene>
    <name evidence="11" type="ORF">GpartN1_g3102.t1</name>
</gene>
<feature type="transmembrane region" description="Helical" evidence="10">
    <location>
        <begin position="242"/>
        <end position="263"/>
    </location>
</feature>
<dbReference type="Pfam" id="PF03155">
    <property type="entry name" value="Alg6_Alg8"/>
    <property type="match status" value="1"/>
</dbReference>
<feature type="transmembrane region" description="Helical" evidence="10">
    <location>
        <begin position="310"/>
        <end position="328"/>
    </location>
</feature>
<name>A0A9C7PWW5_9RHOD</name>
<dbReference type="AlphaFoldDB" id="A0A9C7PWW5"/>
<dbReference type="EMBL" id="BQMJ01000023">
    <property type="protein sequence ID" value="GJQ11311.1"/>
    <property type="molecule type" value="Genomic_DNA"/>
</dbReference>
<keyword evidence="6 10" id="KW-0812">Transmembrane</keyword>
<keyword evidence="7 10" id="KW-0256">Endoplasmic reticulum</keyword>
<evidence type="ECO:0000313" key="12">
    <source>
        <dbReference type="Proteomes" id="UP001061958"/>
    </source>
</evidence>
<comment type="caution">
    <text evidence="11">The sequence shown here is derived from an EMBL/GenBank/DDBJ whole genome shotgun (WGS) entry which is preliminary data.</text>
</comment>
<sequence>MVDKERSQAITRSCLDASYKQKLLLAFGFVVLIRLLVSLSPYSGQATPPLYGDLEAQRHWMEITVSLPPADWYRQTPDNDLQYWGIDYPPLSAYYSWVCGKTIEFFDRDVVKLHVSQGIETESSKCLLRLSVILSDVIFLLPACLQLCLKVSVNRNNEALWLFITTTVEPCLLLIDHGHFQYNGVSIALVLWSAISLLNYNFVWACLFYICSIHFKQTSLYFSLCFASYFFSRLKTQQRWKLKLLQCAIVTILLFVIIWWPWLKDWKSFSQALARIFPVSRGLYEDKVANFWCTLSPFVKMHRLLHSSTILLICSLLTTITCLPFVLMNWKQPTVTSLLVSFTSTSLCFYLFSYQVHEKQIILPVFISQFLSFDFPWLSFGFSMIGLTSMFPLFIRENLHPGYIGCCFLQIWLRSIMPRRNVNQFKCTFTKLLYFALFVVLHLLLLYAKPPIRFPHIFILMTTSACFVYFVSLLAFLIRISIELSNCKSD</sequence>
<evidence type="ECO:0000256" key="7">
    <source>
        <dbReference type="ARBA" id="ARBA00022824"/>
    </source>
</evidence>
<reference evidence="11" key="1">
    <citation type="journal article" date="2022" name="Proc. Natl. Acad. Sci. U.S.A.">
        <title>Life cycle and functional genomics of the unicellular red alga Galdieria for elucidating algal and plant evolution and industrial use.</title>
        <authorList>
            <person name="Hirooka S."/>
            <person name="Itabashi T."/>
            <person name="Ichinose T.M."/>
            <person name="Onuma R."/>
            <person name="Fujiwara T."/>
            <person name="Yamashita S."/>
            <person name="Jong L.W."/>
            <person name="Tomita R."/>
            <person name="Iwane A.H."/>
            <person name="Miyagishima S.Y."/>
        </authorList>
    </citation>
    <scope>NUCLEOTIDE SEQUENCE</scope>
    <source>
        <strain evidence="11">NBRC 102759</strain>
    </source>
</reference>
<evidence type="ECO:0000256" key="3">
    <source>
        <dbReference type="ARBA" id="ARBA00008715"/>
    </source>
</evidence>
<feature type="transmembrane region" description="Helical" evidence="10">
    <location>
        <begin position="429"/>
        <end position="448"/>
    </location>
</feature>
<comment type="subcellular location">
    <subcellularLocation>
        <location evidence="1 10">Endoplasmic reticulum membrane</location>
        <topology evidence="1 10">Multi-pass membrane protein</topology>
    </subcellularLocation>
</comment>
<dbReference type="OrthoDB" id="4983at2759"/>
<feature type="transmembrane region" description="Helical" evidence="10">
    <location>
        <begin position="454"/>
        <end position="478"/>
    </location>
</feature>
<feature type="transmembrane region" description="Helical" evidence="10">
    <location>
        <begin position="334"/>
        <end position="354"/>
    </location>
</feature>
<reference evidence="11" key="2">
    <citation type="submission" date="2022-01" db="EMBL/GenBank/DDBJ databases">
        <authorList>
            <person name="Hirooka S."/>
            <person name="Miyagishima S.Y."/>
        </authorList>
    </citation>
    <scope>NUCLEOTIDE SEQUENCE</scope>
    <source>
        <strain evidence="11">NBRC 102759</strain>
    </source>
</reference>
<evidence type="ECO:0000256" key="4">
    <source>
        <dbReference type="ARBA" id="ARBA00022676"/>
    </source>
</evidence>
<evidence type="ECO:0000256" key="2">
    <source>
        <dbReference type="ARBA" id="ARBA00004922"/>
    </source>
</evidence>
<dbReference type="Proteomes" id="UP001061958">
    <property type="component" value="Unassembled WGS sequence"/>
</dbReference>
<protein>
    <recommendedName>
        <fullName evidence="10">Alpha-1,3-glucosyltransferase</fullName>
        <ecNumber evidence="10">2.4.1.-</ecNumber>
    </recommendedName>
</protein>
<feature type="transmembrane region" description="Helical" evidence="10">
    <location>
        <begin position="23"/>
        <end position="42"/>
    </location>
</feature>
<accession>A0A9C7PWW5</accession>
<dbReference type="GO" id="GO:0005789">
    <property type="term" value="C:endoplasmic reticulum membrane"/>
    <property type="evidence" value="ECO:0007669"/>
    <property type="project" value="UniProtKB-SubCell"/>
</dbReference>
<evidence type="ECO:0000313" key="11">
    <source>
        <dbReference type="EMBL" id="GJQ11311.1"/>
    </source>
</evidence>